<dbReference type="GO" id="GO:0098552">
    <property type="term" value="C:side of membrane"/>
    <property type="evidence" value="ECO:0007669"/>
    <property type="project" value="UniProtKB-KW"/>
</dbReference>
<dbReference type="Pfam" id="PF14368">
    <property type="entry name" value="LTP_2"/>
    <property type="match status" value="1"/>
</dbReference>
<evidence type="ECO:0000256" key="8">
    <source>
        <dbReference type="ARBA" id="ARBA00023288"/>
    </source>
</evidence>
<evidence type="ECO:0000256" key="4">
    <source>
        <dbReference type="ARBA" id="ARBA00022622"/>
    </source>
</evidence>
<evidence type="ECO:0000256" key="3">
    <source>
        <dbReference type="ARBA" id="ARBA00022475"/>
    </source>
</evidence>
<dbReference type="EMBL" id="LIHL02000014">
    <property type="protein sequence ID" value="KAF5447985.1"/>
    <property type="molecule type" value="Genomic_DNA"/>
</dbReference>
<keyword evidence="4" id="KW-0472">Membrane</keyword>
<dbReference type="CDD" id="cd00010">
    <property type="entry name" value="AAI_LTSS"/>
    <property type="match status" value="1"/>
</dbReference>
<accession>A0A833X832</accession>
<dbReference type="GO" id="GO:0005886">
    <property type="term" value="C:plasma membrane"/>
    <property type="evidence" value="ECO:0007669"/>
    <property type="project" value="UniProtKB-SubCell"/>
</dbReference>
<evidence type="ECO:0000256" key="1">
    <source>
        <dbReference type="ARBA" id="ARBA00004609"/>
    </source>
</evidence>
<dbReference type="Gene3D" id="1.10.110.10">
    <property type="entry name" value="Plant lipid-transfer and hydrophobic proteins"/>
    <property type="match status" value="1"/>
</dbReference>
<feature type="domain" description="Bifunctional inhibitor/plant lipid transfer protein/seed storage helical" evidence="10">
    <location>
        <begin position="71"/>
        <end position="148"/>
    </location>
</feature>
<dbReference type="SUPFAM" id="SSF47699">
    <property type="entry name" value="Bifunctional inhibitor/lipid-transfer protein/seed storage 2S albumin"/>
    <property type="match status" value="1"/>
</dbReference>
<dbReference type="InterPro" id="IPR036312">
    <property type="entry name" value="Bifun_inhib/LTP/seed_sf"/>
</dbReference>
<reference evidence="11" key="1">
    <citation type="submission" date="2015-10" db="EMBL/GenBank/DDBJ databases">
        <authorList>
            <person name="Martinez-Garcia P.J."/>
            <person name="Crepeau M.W."/>
            <person name="Puiu D."/>
            <person name="Gonzalez-Ibeas D."/>
            <person name="Whalen J."/>
            <person name="Stevens K."/>
            <person name="Paul R."/>
            <person name="Butterfield T."/>
            <person name="Britton M."/>
            <person name="Reagan R."/>
            <person name="Chakraborty S."/>
            <person name="Walawage S.L."/>
            <person name="Vasquez-Gross H.A."/>
            <person name="Cardeno C."/>
            <person name="Famula R."/>
            <person name="Pratt K."/>
            <person name="Kuruganti S."/>
            <person name="Aradhya M.K."/>
            <person name="Leslie C.A."/>
            <person name="Dandekar A.M."/>
            <person name="Salzberg S.L."/>
            <person name="Wegrzyn J.L."/>
            <person name="Langley C.H."/>
            <person name="Neale D.B."/>
        </authorList>
    </citation>
    <scope>NUCLEOTIDE SEQUENCE</scope>
    <source>
        <tissue evidence="11">Leaves</tissue>
    </source>
</reference>
<evidence type="ECO:0000256" key="2">
    <source>
        <dbReference type="ARBA" id="ARBA00009748"/>
    </source>
</evidence>
<feature type="compositionally biased region" description="Polar residues" evidence="9">
    <location>
        <begin position="167"/>
        <end position="193"/>
    </location>
</feature>
<comment type="similarity">
    <text evidence="2">Belongs to the plant LTP family.</text>
</comment>
<dbReference type="InterPro" id="IPR043325">
    <property type="entry name" value="LTSS"/>
</dbReference>
<proteinExistence type="inferred from homology"/>
<dbReference type="InterPro" id="IPR016140">
    <property type="entry name" value="Bifunc_inhib/LTP/seed_store"/>
</dbReference>
<feature type="region of interest" description="Disordered" evidence="9">
    <location>
        <begin position="164"/>
        <end position="200"/>
    </location>
</feature>
<keyword evidence="6" id="KW-1015">Disulfide bond</keyword>
<comment type="subcellular location">
    <subcellularLocation>
        <location evidence="1">Cell membrane</location>
        <topology evidence="1">Lipid-anchor</topology>
        <topology evidence="1">GPI-anchor</topology>
    </subcellularLocation>
</comment>
<evidence type="ECO:0000313" key="12">
    <source>
        <dbReference type="Proteomes" id="UP000619265"/>
    </source>
</evidence>
<keyword evidence="5" id="KW-0732">Signal</keyword>
<evidence type="ECO:0000256" key="6">
    <source>
        <dbReference type="ARBA" id="ARBA00023157"/>
    </source>
</evidence>
<name>A0A833X832_JUGRE</name>
<dbReference type="PANTHER" id="PTHR33044">
    <property type="entry name" value="BIFUNCTIONAL INHIBITOR/LIPID-TRANSFER PROTEIN/SEED STORAGE 2S ALBUMIN SUPERFAMILY PROTEIN-RELATED"/>
    <property type="match status" value="1"/>
</dbReference>
<evidence type="ECO:0000256" key="9">
    <source>
        <dbReference type="SAM" id="MobiDB-lite"/>
    </source>
</evidence>
<gene>
    <name evidence="11" type="ORF">F2P56_033494</name>
</gene>
<evidence type="ECO:0000256" key="5">
    <source>
        <dbReference type="ARBA" id="ARBA00022729"/>
    </source>
</evidence>
<keyword evidence="7" id="KW-0325">Glycoprotein</keyword>
<dbReference type="AlphaFoldDB" id="A0A833X832"/>
<keyword evidence="8" id="KW-0449">Lipoprotein</keyword>
<keyword evidence="3" id="KW-1003">Cell membrane</keyword>
<evidence type="ECO:0000256" key="7">
    <source>
        <dbReference type="ARBA" id="ARBA00023180"/>
    </source>
</evidence>
<dbReference type="Proteomes" id="UP000619265">
    <property type="component" value="Unassembled WGS sequence"/>
</dbReference>
<organism evidence="11 12">
    <name type="scientific">Juglans regia</name>
    <name type="common">English walnut</name>
    <dbReference type="NCBI Taxonomy" id="51240"/>
    <lineage>
        <taxon>Eukaryota</taxon>
        <taxon>Viridiplantae</taxon>
        <taxon>Streptophyta</taxon>
        <taxon>Embryophyta</taxon>
        <taxon>Tracheophyta</taxon>
        <taxon>Spermatophyta</taxon>
        <taxon>Magnoliopsida</taxon>
        <taxon>eudicotyledons</taxon>
        <taxon>Gunneridae</taxon>
        <taxon>Pentapetalae</taxon>
        <taxon>rosids</taxon>
        <taxon>fabids</taxon>
        <taxon>Fagales</taxon>
        <taxon>Juglandaceae</taxon>
        <taxon>Juglans</taxon>
    </lineage>
</organism>
<feature type="non-terminal residue" evidence="11">
    <location>
        <position position="1"/>
    </location>
</feature>
<keyword evidence="4" id="KW-0336">GPI-anchor</keyword>
<protein>
    <recommendedName>
        <fullName evidence="10">Bifunctional inhibitor/plant lipid transfer protein/seed storage helical domain-containing protein</fullName>
    </recommendedName>
</protein>
<evidence type="ECO:0000313" key="11">
    <source>
        <dbReference type="EMBL" id="KAF5447985.1"/>
    </source>
</evidence>
<sequence>IQTPFFMLPIFNKATTKAEKTHSISLLVYLFLHINMGSNNAPLEFSYTLLPLLLLLLGFASSNLDQDRAECADQLVGLATCLPYVGGDAKTPTLDCCTGIKQVLEKSKKCLCVLIKDRDDPKLGLKINATLALGLPNACHAPSNISECVSLLHLSPNSTEAKIFEGHSNSTKGSSTATVASVKGNSTGNGSSSAEEKSDGGRVGKMWLGAEIVCGILLWFFTPYPPF</sequence>
<comment type="caution">
    <text evidence="11">The sequence shown here is derived from an EMBL/GenBank/DDBJ whole genome shotgun (WGS) entry which is preliminary data.</text>
</comment>
<reference evidence="11" key="2">
    <citation type="submission" date="2020-03" db="EMBL/GenBank/DDBJ databases">
        <title>Walnut 2.0.</title>
        <authorList>
            <person name="Marrano A."/>
            <person name="Britton M."/>
            <person name="Zimin A.V."/>
            <person name="Zaini P.A."/>
            <person name="Workman R."/>
            <person name="Puiu D."/>
            <person name="Bianco L."/>
            <person name="Allen B.J."/>
            <person name="Troggio M."/>
            <person name="Leslie C.A."/>
            <person name="Timp W."/>
            <person name="Dendekar A."/>
            <person name="Salzberg S.L."/>
            <person name="Neale D.B."/>
        </authorList>
    </citation>
    <scope>NUCLEOTIDE SEQUENCE</scope>
    <source>
        <tissue evidence="11">Leaves</tissue>
    </source>
</reference>
<dbReference type="SMART" id="SM00499">
    <property type="entry name" value="AAI"/>
    <property type="match status" value="1"/>
</dbReference>
<dbReference type="FunFam" id="1.10.110.10:FF:000001">
    <property type="entry name" value="Bifunctional inhibitor/lipid-transfer protein/seed storage 2S albumin superfamily protein"/>
    <property type="match status" value="1"/>
</dbReference>
<evidence type="ECO:0000259" key="10">
    <source>
        <dbReference type="SMART" id="SM00499"/>
    </source>
</evidence>
<dbReference type="Gramene" id="Jr14_21540_p1">
    <property type="protein sequence ID" value="cds.Jr14_21540_p1"/>
    <property type="gene ID" value="Jr14_21540"/>
</dbReference>